<feature type="coiled-coil region" evidence="1">
    <location>
        <begin position="63"/>
        <end position="94"/>
    </location>
</feature>
<keyword evidence="1" id="KW-0175">Coiled coil</keyword>
<comment type="caution">
    <text evidence="2">The sequence shown here is derived from an EMBL/GenBank/DDBJ whole genome shotgun (WGS) entry which is preliminary data.</text>
</comment>
<protein>
    <recommendedName>
        <fullName evidence="4">Chibby</fullName>
    </recommendedName>
</protein>
<evidence type="ECO:0000313" key="2">
    <source>
        <dbReference type="EMBL" id="CAH2001980.1"/>
    </source>
</evidence>
<proteinExistence type="predicted"/>
<dbReference type="Pfam" id="PF14645">
    <property type="entry name" value="Chibby"/>
    <property type="match status" value="1"/>
</dbReference>
<organism evidence="2 3">
    <name type="scientific">Acanthoscelides obtectus</name>
    <name type="common">Bean weevil</name>
    <name type="synonym">Bruchus obtectus</name>
    <dbReference type="NCBI Taxonomy" id="200917"/>
    <lineage>
        <taxon>Eukaryota</taxon>
        <taxon>Metazoa</taxon>
        <taxon>Ecdysozoa</taxon>
        <taxon>Arthropoda</taxon>
        <taxon>Hexapoda</taxon>
        <taxon>Insecta</taxon>
        <taxon>Pterygota</taxon>
        <taxon>Neoptera</taxon>
        <taxon>Endopterygota</taxon>
        <taxon>Coleoptera</taxon>
        <taxon>Polyphaga</taxon>
        <taxon>Cucujiformia</taxon>
        <taxon>Chrysomeloidea</taxon>
        <taxon>Chrysomelidae</taxon>
        <taxon>Bruchinae</taxon>
        <taxon>Bruchini</taxon>
        <taxon>Acanthoscelides</taxon>
    </lineage>
</organism>
<accession>A0A9P0LZH9</accession>
<dbReference type="InterPro" id="IPR028118">
    <property type="entry name" value="Chibby_fam"/>
</dbReference>
<dbReference type="OrthoDB" id="2145765at2759"/>
<name>A0A9P0LZH9_ACAOB</name>
<dbReference type="EMBL" id="CAKOFQ010007477">
    <property type="protein sequence ID" value="CAH2001980.1"/>
    <property type="molecule type" value="Genomic_DNA"/>
</dbReference>
<evidence type="ECO:0000256" key="1">
    <source>
        <dbReference type="SAM" id="Coils"/>
    </source>
</evidence>
<dbReference type="AlphaFoldDB" id="A0A9P0LZH9"/>
<evidence type="ECO:0008006" key="4">
    <source>
        <dbReference type="Google" id="ProtNLM"/>
    </source>
</evidence>
<reference evidence="2" key="1">
    <citation type="submission" date="2022-03" db="EMBL/GenBank/DDBJ databases">
        <authorList>
            <person name="Sayadi A."/>
        </authorList>
    </citation>
    <scope>NUCLEOTIDE SEQUENCE</scope>
</reference>
<evidence type="ECO:0000313" key="3">
    <source>
        <dbReference type="Proteomes" id="UP001152888"/>
    </source>
</evidence>
<dbReference type="Proteomes" id="UP001152888">
    <property type="component" value="Unassembled WGS sequence"/>
</dbReference>
<gene>
    <name evidence="2" type="ORF">ACAOBT_LOCUS26551</name>
</gene>
<sequence>MPLFGNKFSPKRTPIRKSSIDLVKNNVQDLVSEGRVVYLNLGDQKFKFDDGEWIPEGGEQGSIHKTKQKLKKKLHEVEEENNMLKLKYEMMLNMLTEATIQKQEREELDVYSKKK</sequence>
<keyword evidence="3" id="KW-1185">Reference proteome</keyword>